<evidence type="ECO:0000313" key="2">
    <source>
        <dbReference type="Proteomes" id="UP000027770"/>
    </source>
</evidence>
<sequence length="157" mass="18569">MGLYKVGTCSYCGDENQILRPSPFIADKGMMCKHCWDETQKEYAASNGEFIPDFNSNKKEYDNLKDDIENGIKVYQIFLEDMTGWTDKNIENFREELETTNDDYFRDEPDKHINVDFVMKCLELMEPGDEFSYKDVKFKCFKMTENTYNNLPEFTGW</sequence>
<comment type="caution">
    <text evidence="1">The sequence shown here is derived from an EMBL/GenBank/DDBJ whole genome shotgun (WGS) entry which is preliminary data.</text>
</comment>
<dbReference type="Proteomes" id="UP000027770">
    <property type="component" value="Unassembled WGS sequence"/>
</dbReference>
<reference evidence="1 2" key="1">
    <citation type="submission" date="2014-02" db="EMBL/GenBank/DDBJ databases">
        <title>Plasmidome dynamics in the species complex Clostridium novyi sensu lato converts strains of independent lineages into distinctly different pathogens.</title>
        <authorList>
            <person name="Skarin H."/>
            <person name="Segerman B."/>
        </authorList>
    </citation>
    <scope>NUCLEOTIDE SEQUENCE [LARGE SCALE GENOMIC DNA]</scope>
    <source>
        <strain evidence="1 2">ATCC 27606</strain>
    </source>
</reference>
<organism evidence="1 2">
    <name type="scientific">Clostridium novyi B str. ATCC 27606</name>
    <dbReference type="NCBI Taxonomy" id="1443123"/>
    <lineage>
        <taxon>Bacteria</taxon>
        <taxon>Bacillati</taxon>
        <taxon>Bacillota</taxon>
        <taxon>Clostridia</taxon>
        <taxon>Eubacteriales</taxon>
        <taxon>Clostridiaceae</taxon>
        <taxon>Clostridium</taxon>
    </lineage>
</organism>
<keyword evidence="2" id="KW-1185">Reference proteome</keyword>
<dbReference type="AlphaFoldDB" id="A0AA40IUL2"/>
<gene>
    <name evidence="1" type="ORF">Z959_08195</name>
</gene>
<dbReference type="RefSeq" id="WP_039218353.1">
    <property type="nucleotide sequence ID" value="NZ_JENW01000040.1"/>
</dbReference>
<accession>A0AA40IUL2</accession>
<name>A0AA40IUL2_CLONO</name>
<evidence type="ECO:0000313" key="1">
    <source>
        <dbReference type="EMBL" id="KEI16962.1"/>
    </source>
</evidence>
<dbReference type="EMBL" id="JENW01000040">
    <property type="protein sequence ID" value="KEI16962.1"/>
    <property type="molecule type" value="Genomic_DNA"/>
</dbReference>
<protein>
    <submittedName>
        <fullName evidence="1">Uncharacterized protein</fullName>
    </submittedName>
</protein>
<proteinExistence type="predicted"/>